<feature type="domain" description="Protein kinase" evidence="11">
    <location>
        <begin position="62"/>
        <end position="346"/>
    </location>
</feature>
<evidence type="ECO:0000256" key="10">
    <source>
        <dbReference type="RuleBase" id="RU000304"/>
    </source>
</evidence>
<feature type="binding site" evidence="9">
    <location>
        <position position="90"/>
    </location>
    <ligand>
        <name>ATP</name>
        <dbReference type="ChEBI" id="CHEBI:30616"/>
    </ligand>
</feature>
<comment type="catalytic activity">
    <reaction evidence="8">
        <text>L-seryl-[protein] + ATP = O-phospho-L-seryl-[protein] + ADP + H(+)</text>
        <dbReference type="Rhea" id="RHEA:17989"/>
        <dbReference type="Rhea" id="RHEA-COMP:9863"/>
        <dbReference type="Rhea" id="RHEA-COMP:11604"/>
        <dbReference type="ChEBI" id="CHEBI:15378"/>
        <dbReference type="ChEBI" id="CHEBI:29999"/>
        <dbReference type="ChEBI" id="CHEBI:30616"/>
        <dbReference type="ChEBI" id="CHEBI:83421"/>
        <dbReference type="ChEBI" id="CHEBI:456216"/>
        <dbReference type="EC" id="2.7.11.1"/>
    </reaction>
</comment>
<dbReference type="InterPro" id="IPR017441">
    <property type="entry name" value="Protein_kinase_ATP_BS"/>
</dbReference>
<accession>A0ABR2H200</accession>
<dbReference type="SMART" id="SM00220">
    <property type="entry name" value="S_TKc"/>
    <property type="match status" value="1"/>
</dbReference>
<dbReference type="PANTHER" id="PTHR24054">
    <property type="entry name" value="CASEIN KINASE II SUBUNIT ALPHA"/>
    <property type="match status" value="1"/>
</dbReference>
<sequence length="359" mass="41964">MRQHSDESSNDAFSASCAIINGKYDEKHPLVSRVYANVNLLRGPSHYQFKKWNPTFGQIERYKLIKLIGSGRYSEVFLALQDDSKNCAVKVLKPVNNDRVRRELKILKEVQGQKNILNLLDIVIDRRYGIPSMVTEYVKNTTWRDLFTSFDMDDIRFYVYRLLQALSHTHKNGVMHRDVKPLNILCKNPRENLVLADWGLAEFYHPLQKYSTHVCTKYYKSPELLVGFQTYDYSIDMWSVGVLLLEALTLKIHIFDADDNEYMIDSIAELMGSYDIFAWATKYRIRISKAKRERIKHFQKVSFESLFPKSRAKFKDPIAIDLVKNLLVIDHKKRLTADEALEHPFFEPVKLVDEQTGEK</sequence>
<evidence type="ECO:0000256" key="3">
    <source>
        <dbReference type="ARBA" id="ARBA00022679"/>
    </source>
</evidence>
<evidence type="ECO:0000256" key="8">
    <source>
        <dbReference type="ARBA" id="ARBA00048679"/>
    </source>
</evidence>
<keyword evidence="4 9" id="KW-0547">Nucleotide-binding</keyword>
<dbReference type="PROSITE" id="PS00108">
    <property type="entry name" value="PROTEIN_KINASE_ST"/>
    <property type="match status" value="1"/>
</dbReference>
<dbReference type="Pfam" id="PF00069">
    <property type="entry name" value="Pkinase"/>
    <property type="match status" value="1"/>
</dbReference>
<dbReference type="InterPro" id="IPR000719">
    <property type="entry name" value="Prot_kinase_dom"/>
</dbReference>
<dbReference type="InterPro" id="IPR045216">
    <property type="entry name" value="CK2_alpha"/>
</dbReference>
<comment type="similarity">
    <text evidence="10">Belongs to the protein kinase superfamily.</text>
</comment>
<comment type="catalytic activity">
    <reaction evidence="7">
        <text>L-threonyl-[protein] + ATP = O-phospho-L-threonyl-[protein] + ADP + H(+)</text>
        <dbReference type="Rhea" id="RHEA:46608"/>
        <dbReference type="Rhea" id="RHEA-COMP:11060"/>
        <dbReference type="Rhea" id="RHEA-COMP:11605"/>
        <dbReference type="ChEBI" id="CHEBI:15378"/>
        <dbReference type="ChEBI" id="CHEBI:30013"/>
        <dbReference type="ChEBI" id="CHEBI:30616"/>
        <dbReference type="ChEBI" id="CHEBI:61977"/>
        <dbReference type="ChEBI" id="CHEBI:456216"/>
        <dbReference type="EC" id="2.7.11.1"/>
    </reaction>
</comment>
<organism evidence="12 13">
    <name type="scientific">Tritrichomonas musculus</name>
    <dbReference type="NCBI Taxonomy" id="1915356"/>
    <lineage>
        <taxon>Eukaryota</taxon>
        <taxon>Metamonada</taxon>
        <taxon>Parabasalia</taxon>
        <taxon>Tritrichomonadida</taxon>
        <taxon>Tritrichomonadidae</taxon>
        <taxon>Tritrichomonas</taxon>
    </lineage>
</organism>
<evidence type="ECO:0000256" key="2">
    <source>
        <dbReference type="ARBA" id="ARBA00022527"/>
    </source>
</evidence>
<dbReference type="PANTHER" id="PTHR24054:SF0">
    <property type="entry name" value="CASEIN KINASE II SUBUNIT ALPHA"/>
    <property type="match status" value="1"/>
</dbReference>
<reference evidence="12 13" key="1">
    <citation type="submission" date="2024-04" db="EMBL/GenBank/DDBJ databases">
        <title>Tritrichomonas musculus Genome.</title>
        <authorList>
            <person name="Alves-Ferreira E."/>
            <person name="Grigg M."/>
            <person name="Lorenzi H."/>
            <person name="Galac M."/>
        </authorList>
    </citation>
    <scope>NUCLEOTIDE SEQUENCE [LARGE SCALE GENOMIC DNA]</scope>
    <source>
        <strain evidence="12 13">EAF2021</strain>
    </source>
</reference>
<gene>
    <name evidence="12" type="ORF">M9Y10_031568</name>
</gene>
<dbReference type="Gene3D" id="3.30.200.20">
    <property type="entry name" value="Phosphorylase Kinase, domain 1"/>
    <property type="match status" value="1"/>
</dbReference>
<dbReference type="InterPro" id="IPR008271">
    <property type="entry name" value="Ser/Thr_kinase_AS"/>
</dbReference>
<protein>
    <recommendedName>
        <fullName evidence="1">non-specific serine/threonine protein kinase</fullName>
        <ecNumber evidence="1">2.7.11.1</ecNumber>
    </recommendedName>
</protein>
<keyword evidence="2 10" id="KW-0723">Serine/threonine-protein kinase</keyword>
<dbReference type="PROSITE" id="PS50011">
    <property type="entry name" value="PROTEIN_KINASE_DOM"/>
    <property type="match status" value="1"/>
</dbReference>
<name>A0ABR2H200_9EUKA</name>
<evidence type="ECO:0000256" key="6">
    <source>
        <dbReference type="ARBA" id="ARBA00022840"/>
    </source>
</evidence>
<keyword evidence="6 9" id="KW-0067">ATP-binding</keyword>
<proteinExistence type="inferred from homology"/>
<evidence type="ECO:0000256" key="1">
    <source>
        <dbReference type="ARBA" id="ARBA00012513"/>
    </source>
</evidence>
<dbReference type="Proteomes" id="UP001470230">
    <property type="component" value="Unassembled WGS sequence"/>
</dbReference>
<evidence type="ECO:0000259" key="11">
    <source>
        <dbReference type="PROSITE" id="PS50011"/>
    </source>
</evidence>
<dbReference type="SUPFAM" id="SSF56112">
    <property type="entry name" value="Protein kinase-like (PK-like)"/>
    <property type="match status" value="1"/>
</dbReference>
<comment type="caution">
    <text evidence="12">The sequence shown here is derived from an EMBL/GenBank/DDBJ whole genome shotgun (WGS) entry which is preliminary data.</text>
</comment>
<dbReference type="EMBL" id="JAPFFF010000050">
    <property type="protein sequence ID" value="KAK8839856.1"/>
    <property type="molecule type" value="Genomic_DNA"/>
</dbReference>
<dbReference type="CDD" id="cd14132">
    <property type="entry name" value="STKc_CK2_alpha"/>
    <property type="match status" value="1"/>
</dbReference>
<keyword evidence="13" id="KW-1185">Reference proteome</keyword>
<dbReference type="InterPro" id="IPR011009">
    <property type="entry name" value="Kinase-like_dom_sf"/>
</dbReference>
<evidence type="ECO:0000256" key="4">
    <source>
        <dbReference type="ARBA" id="ARBA00022741"/>
    </source>
</evidence>
<evidence type="ECO:0000313" key="13">
    <source>
        <dbReference type="Proteomes" id="UP001470230"/>
    </source>
</evidence>
<dbReference type="EC" id="2.7.11.1" evidence="1"/>
<keyword evidence="3" id="KW-0808">Transferase</keyword>
<keyword evidence="5" id="KW-0418">Kinase</keyword>
<evidence type="ECO:0000256" key="7">
    <source>
        <dbReference type="ARBA" id="ARBA00047899"/>
    </source>
</evidence>
<evidence type="ECO:0000256" key="5">
    <source>
        <dbReference type="ARBA" id="ARBA00022777"/>
    </source>
</evidence>
<dbReference type="PROSITE" id="PS00107">
    <property type="entry name" value="PROTEIN_KINASE_ATP"/>
    <property type="match status" value="1"/>
</dbReference>
<dbReference type="Gene3D" id="1.10.510.10">
    <property type="entry name" value="Transferase(Phosphotransferase) domain 1"/>
    <property type="match status" value="1"/>
</dbReference>
<evidence type="ECO:0000313" key="12">
    <source>
        <dbReference type="EMBL" id="KAK8839856.1"/>
    </source>
</evidence>
<evidence type="ECO:0000256" key="9">
    <source>
        <dbReference type="PROSITE-ProRule" id="PRU10141"/>
    </source>
</evidence>